<dbReference type="EMBL" id="JACMYC010000005">
    <property type="protein sequence ID" value="MBC2960870.1"/>
    <property type="molecule type" value="Genomic_DNA"/>
</dbReference>
<gene>
    <name evidence="2" type="ORF">H7344_11265</name>
</gene>
<protein>
    <recommendedName>
        <fullName evidence="4">Serine protease</fullName>
    </recommendedName>
</protein>
<keyword evidence="3" id="KW-1185">Reference proteome</keyword>
<comment type="caution">
    <text evidence="2">The sequence shown here is derived from an EMBL/GenBank/DDBJ whole genome shotgun (WGS) entry which is preliminary data.</text>
</comment>
<reference evidence="2 3" key="1">
    <citation type="submission" date="2020-08" db="EMBL/GenBank/DDBJ databases">
        <title>novel species in genus Nocardioides.</title>
        <authorList>
            <person name="Zhang G."/>
        </authorList>
    </citation>
    <scope>NUCLEOTIDE SEQUENCE [LARGE SCALE GENOMIC DNA]</scope>
    <source>
        <strain evidence="2 3">SC8A-24</strain>
    </source>
</reference>
<organism evidence="2 3">
    <name type="scientific">Nocardioides deserti</name>
    <dbReference type="NCBI Taxonomy" id="1588644"/>
    <lineage>
        <taxon>Bacteria</taxon>
        <taxon>Bacillati</taxon>
        <taxon>Actinomycetota</taxon>
        <taxon>Actinomycetes</taxon>
        <taxon>Propionibacteriales</taxon>
        <taxon>Nocardioidaceae</taxon>
        <taxon>Nocardioides</taxon>
    </lineage>
</organism>
<dbReference type="InterPro" id="IPR009003">
    <property type="entry name" value="Peptidase_S1_PA"/>
</dbReference>
<evidence type="ECO:0008006" key="4">
    <source>
        <dbReference type="Google" id="ProtNLM"/>
    </source>
</evidence>
<dbReference type="InterPro" id="IPR043504">
    <property type="entry name" value="Peptidase_S1_PA_chymotrypsin"/>
</dbReference>
<dbReference type="Gene3D" id="2.40.10.10">
    <property type="entry name" value="Trypsin-like serine proteases"/>
    <property type="match status" value="1"/>
</dbReference>
<dbReference type="SUPFAM" id="SSF50494">
    <property type="entry name" value="Trypsin-like serine proteases"/>
    <property type="match status" value="1"/>
</dbReference>
<evidence type="ECO:0000256" key="1">
    <source>
        <dbReference type="SAM" id="SignalP"/>
    </source>
</evidence>
<evidence type="ECO:0000313" key="2">
    <source>
        <dbReference type="EMBL" id="MBC2960870.1"/>
    </source>
</evidence>
<feature type="signal peptide" evidence="1">
    <location>
        <begin position="1"/>
        <end position="42"/>
    </location>
</feature>
<dbReference type="Proteomes" id="UP000604001">
    <property type="component" value="Unassembled WGS sequence"/>
</dbReference>
<feature type="chain" id="PRO_5046186302" description="Serine protease" evidence="1">
    <location>
        <begin position="43"/>
        <end position="300"/>
    </location>
</feature>
<accession>A0ABR6U8V5</accession>
<proteinExistence type="predicted"/>
<name>A0ABR6U8V5_9ACTN</name>
<dbReference type="RefSeq" id="WP_186346110.1">
    <property type="nucleotide sequence ID" value="NZ_BMMR01000005.1"/>
</dbReference>
<keyword evidence="1" id="KW-0732">Signal</keyword>
<evidence type="ECO:0000313" key="3">
    <source>
        <dbReference type="Proteomes" id="UP000604001"/>
    </source>
</evidence>
<sequence>MHARPSPSRSARRSAGRVTGALAVLASAVLGSAMITSVPASAAPQWAPAGSATIHPGVQMYTEGGQCTGNFVFTDASSNVYVGYAAHCAGTGAATDTDGCLSDSLPLGTRVSFTEGGSLLSEGTKVGGGTLVYSSWATMDEVGTKDANTCAYNDFALVKVDAADVGKVNPSIPFWGGPTGIDTDGTTAGEQVYSYGNSSLRFGIELLSPKTGISLGDAAADGGWSHPLYTLTPGVPGDSGSAFVDKQGEAVGTLSTLGLAPLPLSNNIGDLAKELAFAQQHSGIAGLELVEGTEPFDPIL</sequence>